<accession>A0A1I1N7K9</accession>
<evidence type="ECO:0000313" key="1">
    <source>
        <dbReference type="EMBL" id="SFC93346.1"/>
    </source>
</evidence>
<name>A0A1I1N7K9_9CLOT</name>
<organism evidence="1 2">
    <name type="scientific">Clostridium uliginosum</name>
    <dbReference type="NCBI Taxonomy" id="119641"/>
    <lineage>
        <taxon>Bacteria</taxon>
        <taxon>Bacillati</taxon>
        <taxon>Bacillota</taxon>
        <taxon>Clostridia</taxon>
        <taxon>Eubacteriales</taxon>
        <taxon>Clostridiaceae</taxon>
        <taxon>Clostridium</taxon>
    </lineage>
</organism>
<proteinExistence type="predicted"/>
<evidence type="ECO:0008006" key="3">
    <source>
        <dbReference type="Google" id="ProtNLM"/>
    </source>
</evidence>
<keyword evidence="2" id="KW-1185">Reference proteome</keyword>
<dbReference type="AlphaFoldDB" id="A0A1I1N7K9"/>
<evidence type="ECO:0000313" key="2">
    <source>
        <dbReference type="Proteomes" id="UP000199263"/>
    </source>
</evidence>
<dbReference type="STRING" id="119641.SAMN05421842_11412"/>
<gene>
    <name evidence="1" type="ORF">SAMN05421842_11412</name>
</gene>
<dbReference type="Proteomes" id="UP000199263">
    <property type="component" value="Unassembled WGS sequence"/>
</dbReference>
<sequence length="307" mass="35373">MIVNMRFEEDIMNSIIYQVHHNSGKNLYSHAVSGNMSFCSFTEEVVARYNDELKLCWQTDLMEKIIDNTVDTVLKEFYCTNQYIDFNNESKALLKQVYNLLFQDIIVNELDLKIVQERHYTRLAKLLSITNPFTAIINPPNNTYASSAVCAEYSAEFQLFILGLKLSEIKAPLLDIGCGENAELVNFMRSAGIEAYGVDRICADKKVYLSKENWFEYDFGISKWGTIVSNIALSSHFINNNLRKDGKYSEFAMIYMKVLNGLVPGGSFIYAPAIPFIENCLQASEFLIERELLNKEYYRVKVTRLYR</sequence>
<protein>
    <recommendedName>
        <fullName evidence="3">Methyltransferase domain-containing protein</fullName>
    </recommendedName>
</protein>
<dbReference type="EMBL" id="FOMG01000014">
    <property type="protein sequence ID" value="SFC93346.1"/>
    <property type="molecule type" value="Genomic_DNA"/>
</dbReference>
<reference evidence="1 2" key="1">
    <citation type="submission" date="2016-10" db="EMBL/GenBank/DDBJ databases">
        <authorList>
            <person name="de Groot N.N."/>
        </authorList>
    </citation>
    <scope>NUCLEOTIDE SEQUENCE [LARGE SCALE GENOMIC DNA]</scope>
    <source>
        <strain evidence="1 2">DSM 12992</strain>
    </source>
</reference>